<keyword evidence="4" id="KW-0498">Mitosis</keyword>
<dbReference type="PANTHER" id="PTHR22526">
    <property type="entry name" value="ANAPHASE PROMOTING COMPLEX C SUBUNIT 15, PSEUDOGENE-RELATED"/>
    <property type="match status" value="1"/>
</dbReference>
<dbReference type="PANTHER" id="PTHR22526:SF2">
    <property type="entry name" value="ANAPHASE PROMOTING COMPLEX C SUBUNIT 15, PSEUDOGENE-RELATED"/>
    <property type="match status" value="1"/>
</dbReference>
<proteinExistence type="evidence at transcript level"/>
<keyword evidence="5" id="KW-0131">Cell cycle</keyword>
<evidence type="ECO:0000256" key="1">
    <source>
        <dbReference type="ARBA" id="ARBA00004906"/>
    </source>
</evidence>
<evidence type="ECO:0000256" key="5">
    <source>
        <dbReference type="ARBA" id="ARBA00023306"/>
    </source>
</evidence>
<evidence type="ECO:0000313" key="7">
    <source>
        <dbReference type="EMBL" id="JAB57262.1"/>
    </source>
</evidence>
<feature type="region of interest" description="Disordered" evidence="6">
    <location>
        <begin position="58"/>
        <end position="113"/>
    </location>
</feature>
<dbReference type="InterPro" id="IPR026182">
    <property type="entry name" value="ANAPC15"/>
</dbReference>
<sequence length="113" mass="12794">MLPFFPSLRPAIANSLWFDADESCDDDAEVQAMETEHQNWVNKISQIGVDLHPIGKLAEHMENIDTDDEDANESDDSDNSDDDDDDEMDEINTTNRITIDQAYDDDTQANETI</sequence>
<reference evidence="7" key="1">
    <citation type="journal article" date="2014" name="Insect Biochem. Mol. Biol.">
        <title>An insight into the sialome of the frog biting fly, Corethrella appendiculata.</title>
        <authorList>
            <person name="Ribeiro J.M.C."/>
            <person name="Chagas A.C."/>
            <person name="Pham V.M."/>
            <person name="Lounibos L.P."/>
            <person name="Calvo E."/>
        </authorList>
    </citation>
    <scope>NUCLEOTIDE SEQUENCE</scope>
    <source>
        <tissue evidence="7">Salivary glands</tissue>
    </source>
</reference>
<dbReference type="GO" id="GO:0005680">
    <property type="term" value="C:anaphase-promoting complex"/>
    <property type="evidence" value="ECO:0007669"/>
    <property type="project" value="InterPro"/>
</dbReference>
<comment type="pathway">
    <text evidence="1">Protein modification; protein ubiquitination.</text>
</comment>
<evidence type="ECO:0000256" key="3">
    <source>
        <dbReference type="ARBA" id="ARBA00022618"/>
    </source>
</evidence>
<feature type="compositionally biased region" description="Acidic residues" evidence="6">
    <location>
        <begin position="64"/>
        <end position="90"/>
    </location>
</feature>
<name>U5ETV7_9DIPT</name>
<organism evidence="7">
    <name type="scientific">Corethrella appendiculata</name>
    <dbReference type="NCBI Taxonomy" id="1370023"/>
    <lineage>
        <taxon>Eukaryota</taxon>
        <taxon>Metazoa</taxon>
        <taxon>Ecdysozoa</taxon>
        <taxon>Arthropoda</taxon>
        <taxon>Hexapoda</taxon>
        <taxon>Insecta</taxon>
        <taxon>Pterygota</taxon>
        <taxon>Neoptera</taxon>
        <taxon>Endopterygota</taxon>
        <taxon>Diptera</taxon>
        <taxon>Nematocera</taxon>
        <taxon>Culicoidea</taxon>
        <taxon>Chaoboridae</taxon>
        <taxon>Corethrella</taxon>
    </lineage>
</organism>
<feature type="compositionally biased region" description="Acidic residues" evidence="6">
    <location>
        <begin position="102"/>
        <end position="113"/>
    </location>
</feature>
<evidence type="ECO:0008006" key="8">
    <source>
        <dbReference type="Google" id="ProtNLM"/>
    </source>
</evidence>
<accession>U5ETV7</accession>
<evidence type="ECO:0000256" key="4">
    <source>
        <dbReference type="ARBA" id="ARBA00022776"/>
    </source>
</evidence>
<evidence type="ECO:0000256" key="6">
    <source>
        <dbReference type="SAM" id="MobiDB-lite"/>
    </source>
</evidence>
<keyword evidence="3" id="KW-0132">Cell division</keyword>
<protein>
    <recommendedName>
        <fullName evidence="8">Anaphase-promoting complex subunit 15</fullName>
    </recommendedName>
</protein>
<comment type="similarity">
    <text evidence="2">Belongs to the APC15 family.</text>
</comment>
<dbReference type="GO" id="GO:0051301">
    <property type="term" value="P:cell division"/>
    <property type="evidence" value="ECO:0007669"/>
    <property type="project" value="UniProtKB-KW"/>
</dbReference>
<evidence type="ECO:0000256" key="2">
    <source>
        <dbReference type="ARBA" id="ARBA00009618"/>
    </source>
</evidence>
<dbReference type="AlphaFoldDB" id="U5ETV7"/>
<dbReference type="EMBL" id="GANO01002609">
    <property type="protein sequence ID" value="JAB57262.1"/>
    <property type="molecule type" value="mRNA"/>
</dbReference>
<dbReference type="Pfam" id="PF15243">
    <property type="entry name" value="ANAPC15"/>
    <property type="match status" value="1"/>
</dbReference>
<dbReference type="GO" id="GO:0090266">
    <property type="term" value="P:regulation of mitotic cell cycle spindle assembly checkpoint"/>
    <property type="evidence" value="ECO:0007669"/>
    <property type="project" value="InterPro"/>
</dbReference>